<sequence>MSGRRGTWFYKSKLTIDEIILITYCFSVNFPNYLVQRETSILQESAGTETIADWYTYCVELCYQMVAAESRRIGGIGCTVEIYEVKFGKRKYNRGSLVDGVWVIGGICRETKEFFLIPVPKRNRETLLLFICDNGLPGTTIITN</sequence>
<dbReference type="OMA" id="CRETKEF"/>
<proteinExistence type="predicted"/>
<evidence type="ECO:0000313" key="2">
    <source>
        <dbReference type="Proteomes" id="UP000031668"/>
    </source>
</evidence>
<dbReference type="EMBL" id="JWZT01003251">
    <property type="protein sequence ID" value="KII67309.1"/>
    <property type="molecule type" value="Genomic_DNA"/>
</dbReference>
<dbReference type="InterPro" id="IPR053164">
    <property type="entry name" value="IS1016-like_transposase"/>
</dbReference>
<keyword evidence="2" id="KW-1185">Reference proteome</keyword>
<dbReference type="OrthoDB" id="6021271at2759"/>
<evidence type="ECO:0000313" key="1">
    <source>
        <dbReference type="EMBL" id="KII67309.1"/>
    </source>
</evidence>
<protein>
    <submittedName>
        <fullName evidence="1">Uncharacterized protein</fullName>
    </submittedName>
</protein>
<dbReference type="Proteomes" id="UP000031668">
    <property type="component" value="Unassembled WGS sequence"/>
</dbReference>
<organism evidence="1 2">
    <name type="scientific">Thelohanellus kitauei</name>
    <name type="common">Myxosporean</name>
    <dbReference type="NCBI Taxonomy" id="669202"/>
    <lineage>
        <taxon>Eukaryota</taxon>
        <taxon>Metazoa</taxon>
        <taxon>Cnidaria</taxon>
        <taxon>Myxozoa</taxon>
        <taxon>Myxosporea</taxon>
        <taxon>Bivalvulida</taxon>
        <taxon>Platysporina</taxon>
        <taxon>Myxobolidae</taxon>
        <taxon>Thelohanellus</taxon>
    </lineage>
</organism>
<name>A0A0C2IP97_THEKT</name>
<dbReference type="PANTHER" id="PTHR47163:SF2">
    <property type="entry name" value="SI:DKEY-17M8.2"/>
    <property type="match status" value="1"/>
</dbReference>
<accession>A0A0C2IP97</accession>
<gene>
    <name evidence="1" type="ORF">RF11_07732</name>
</gene>
<dbReference type="PANTHER" id="PTHR47163">
    <property type="entry name" value="DDE_TNP_IS1595 DOMAIN-CONTAINING PROTEIN"/>
    <property type="match status" value="1"/>
</dbReference>
<reference evidence="1 2" key="1">
    <citation type="journal article" date="2014" name="Genome Biol. Evol.">
        <title>The genome of the myxosporean Thelohanellus kitauei shows adaptations to nutrient acquisition within its fish host.</title>
        <authorList>
            <person name="Yang Y."/>
            <person name="Xiong J."/>
            <person name="Zhou Z."/>
            <person name="Huo F."/>
            <person name="Miao W."/>
            <person name="Ran C."/>
            <person name="Liu Y."/>
            <person name="Zhang J."/>
            <person name="Feng J."/>
            <person name="Wang M."/>
            <person name="Wang M."/>
            <person name="Wang L."/>
            <person name="Yao B."/>
        </authorList>
    </citation>
    <scope>NUCLEOTIDE SEQUENCE [LARGE SCALE GENOMIC DNA]</scope>
    <source>
        <strain evidence="1">Wuqing</strain>
    </source>
</reference>
<dbReference type="AlphaFoldDB" id="A0A0C2IP97"/>
<comment type="caution">
    <text evidence="1">The sequence shown here is derived from an EMBL/GenBank/DDBJ whole genome shotgun (WGS) entry which is preliminary data.</text>
</comment>